<dbReference type="CDD" id="cd00143">
    <property type="entry name" value="PP2Cc"/>
    <property type="match status" value="1"/>
</dbReference>
<reference evidence="3" key="2">
    <citation type="submission" date="2025-08" db="UniProtKB">
        <authorList>
            <consortium name="RefSeq"/>
        </authorList>
    </citation>
    <scope>IDENTIFICATION</scope>
    <source>
        <tissue evidence="3">Leaf</tissue>
    </source>
</reference>
<dbReference type="PANTHER" id="PTHR47992">
    <property type="entry name" value="PROTEIN PHOSPHATASE"/>
    <property type="match status" value="1"/>
</dbReference>
<dbReference type="AlphaFoldDB" id="A0A1U7VBD4"/>
<accession>A0A1U7VBD4</accession>
<dbReference type="Gene3D" id="3.60.40.10">
    <property type="entry name" value="PPM-type phosphatase domain"/>
    <property type="match status" value="1"/>
</dbReference>
<keyword evidence="2" id="KW-1185">Reference proteome</keyword>
<dbReference type="KEGG" id="nsy:104211746"/>
<feature type="domain" description="PPM-type phosphatase" evidence="1">
    <location>
        <begin position="57"/>
        <end position="299"/>
    </location>
</feature>
<dbReference type="RefSeq" id="XP_009759150.1">
    <property type="nucleotide sequence ID" value="XM_009760848.1"/>
</dbReference>
<name>A0A1U7VBD4_NICSY</name>
<dbReference type="GO" id="GO:0004722">
    <property type="term" value="F:protein serine/threonine phosphatase activity"/>
    <property type="evidence" value="ECO:0007669"/>
    <property type="project" value="InterPro"/>
</dbReference>
<dbReference type="eggNOG" id="KOG0698">
    <property type="taxonomic scope" value="Eukaryota"/>
</dbReference>
<dbReference type="SMART" id="SM00332">
    <property type="entry name" value="PP2Cc"/>
    <property type="match status" value="1"/>
</dbReference>
<dbReference type="Pfam" id="PF00481">
    <property type="entry name" value="PP2C"/>
    <property type="match status" value="2"/>
</dbReference>
<dbReference type="GeneID" id="104211746"/>
<dbReference type="InterPro" id="IPR015655">
    <property type="entry name" value="PP2C"/>
</dbReference>
<evidence type="ECO:0000313" key="3">
    <source>
        <dbReference type="RefSeq" id="XP_009759150.1"/>
    </source>
</evidence>
<dbReference type="InterPro" id="IPR036457">
    <property type="entry name" value="PPM-type-like_dom_sf"/>
</dbReference>
<evidence type="ECO:0000259" key="1">
    <source>
        <dbReference type="PROSITE" id="PS51746"/>
    </source>
</evidence>
<gene>
    <name evidence="3" type="primary">LOC104211746</name>
</gene>
<dbReference type="Proteomes" id="UP000189701">
    <property type="component" value="Unplaced"/>
</dbReference>
<dbReference type="OrthoDB" id="10264738at2759"/>
<dbReference type="InterPro" id="IPR001932">
    <property type="entry name" value="PPM-type_phosphatase-like_dom"/>
</dbReference>
<reference evidence="2" key="1">
    <citation type="journal article" date="2013" name="Genome Biol.">
        <title>Reference genomes and transcriptomes of Nicotiana sylvestris and Nicotiana tomentosiformis.</title>
        <authorList>
            <person name="Sierro N."/>
            <person name="Battey J.N."/>
            <person name="Ouadi S."/>
            <person name="Bovet L."/>
            <person name="Goepfert S."/>
            <person name="Bakaher N."/>
            <person name="Peitsch M.C."/>
            <person name="Ivanov N.V."/>
        </authorList>
    </citation>
    <scope>NUCLEOTIDE SEQUENCE [LARGE SCALE GENOMIC DNA]</scope>
</reference>
<dbReference type="PROSITE" id="PS51746">
    <property type="entry name" value="PPM_2"/>
    <property type="match status" value="1"/>
</dbReference>
<evidence type="ECO:0000313" key="2">
    <source>
        <dbReference type="Proteomes" id="UP000189701"/>
    </source>
</evidence>
<protein>
    <recommendedName>
        <fullName evidence="1">PPM-type phosphatase domain-containing protein</fullName>
    </recommendedName>
</protein>
<dbReference type="SUPFAM" id="SSF81606">
    <property type="entry name" value="PP2C-like"/>
    <property type="match status" value="1"/>
</dbReference>
<proteinExistence type="predicted"/>
<organism evidence="2 3">
    <name type="scientific">Nicotiana sylvestris</name>
    <name type="common">Wood tobacco</name>
    <name type="synonym">South American tobacco</name>
    <dbReference type="NCBI Taxonomy" id="4096"/>
    <lineage>
        <taxon>Eukaryota</taxon>
        <taxon>Viridiplantae</taxon>
        <taxon>Streptophyta</taxon>
        <taxon>Embryophyta</taxon>
        <taxon>Tracheophyta</taxon>
        <taxon>Spermatophyta</taxon>
        <taxon>Magnoliopsida</taxon>
        <taxon>eudicotyledons</taxon>
        <taxon>Gunneridae</taxon>
        <taxon>Pentapetalae</taxon>
        <taxon>asterids</taxon>
        <taxon>lamiids</taxon>
        <taxon>Solanales</taxon>
        <taxon>Solanaceae</taxon>
        <taxon>Nicotianoideae</taxon>
        <taxon>Nicotianeae</taxon>
        <taxon>Nicotiana</taxon>
    </lineage>
</organism>
<sequence>MGFKDFQLKIAKKLRLRNFLAKEEGYKKRETNNGKRLSWMMPITHGYYVAEEKPLGGGAPPQTPQNNQVECDKVVVQREQVEEQEWWFYGVFDTRIGGGVTKYLQTHLFDDNFNESQMRKKSKETLKKAHVHAKAKVRETERLEKTWNMGSASAIVINGEKLILANMGEYKVVVCKDGEAFEINRRQQHTTKSHWSHKFFPVVVKRLPKVRSTALDSGKGAAANKPSKSSELVVGSERIDRDIEFVILASPGIWEVMKQQEAVNLIRHLEDPQEAAECLAKEALTRRSKSNVSCLIIRFE</sequence>